<dbReference type="InterPro" id="IPR036397">
    <property type="entry name" value="RNaseH_sf"/>
</dbReference>
<sequence>MNECSTCIRNGSIKEKSDLVPVMSSGPLEHFQVDLVDLQSYAEHNDGYSYILTLINIFSYYIWTISLKDKERNMIHGELVNIFKNFGPPTKLQADNKSKFITREQYTRRQYTKEQYTRNQYTRDQYTRDHSTRAHSTRTILPKHILLGTILPETILPGTILPENAISQDNKTLYEFHAMQVKRVHDEVVQNDEAYQNKLVIRRSVHRKKVIFESGDKVAIAPVFDNNQKM</sequence>
<dbReference type="EMBL" id="WTPW01001308">
    <property type="protein sequence ID" value="KAF0443718.1"/>
    <property type="molecule type" value="Genomic_DNA"/>
</dbReference>
<dbReference type="GO" id="GO:0015074">
    <property type="term" value="P:DNA integration"/>
    <property type="evidence" value="ECO:0007669"/>
    <property type="project" value="InterPro"/>
</dbReference>
<evidence type="ECO:0000256" key="1">
    <source>
        <dbReference type="SAM" id="Phobius"/>
    </source>
</evidence>
<dbReference type="PROSITE" id="PS50994">
    <property type="entry name" value="INTEGRASE"/>
    <property type="match status" value="1"/>
</dbReference>
<dbReference type="PANTHER" id="PTHR46585">
    <property type="entry name" value="INTEGRASE CORE DOMAIN CONTAINING PROTEIN"/>
    <property type="match status" value="1"/>
</dbReference>
<keyword evidence="1" id="KW-1133">Transmembrane helix</keyword>
<organism evidence="3 4">
    <name type="scientific">Gigaspora margarita</name>
    <dbReference type="NCBI Taxonomy" id="4874"/>
    <lineage>
        <taxon>Eukaryota</taxon>
        <taxon>Fungi</taxon>
        <taxon>Fungi incertae sedis</taxon>
        <taxon>Mucoromycota</taxon>
        <taxon>Glomeromycotina</taxon>
        <taxon>Glomeromycetes</taxon>
        <taxon>Diversisporales</taxon>
        <taxon>Gigasporaceae</taxon>
        <taxon>Gigaspora</taxon>
    </lineage>
</organism>
<dbReference type="AlphaFoldDB" id="A0A8H3XB75"/>
<comment type="caution">
    <text evidence="3">The sequence shown here is derived from an EMBL/GenBank/DDBJ whole genome shotgun (WGS) entry which is preliminary data.</text>
</comment>
<keyword evidence="1" id="KW-0472">Membrane</keyword>
<keyword evidence="4" id="KW-1185">Reference proteome</keyword>
<dbReference type="GO" id="GO:0005634">
    <property type="term" value="C:nucleus"/>
    <property type="evidence" value="ECO:0007669"/>
    <property type="project" value="UniProtKB-ARBA"/>
</dbReference>
<proteinExistence type="predicted"/>
<accession>A0A8H3XB75</accession>
<dbReference type="OrthoDB" id="10267344at2759"/>
<gene>
    <name evidence="3" type="ORF">F8M41_003527</name>
</gene>
<reference evidence="3 4" key="1">
    <citation type="journal article" date="2019" name="Environ. Microbiol.">
        <title>At the nexus of three kingdoms: the genome of the mycorrhizal fungus Gigaspora margarita provides insights into plant, endobacterial and fungal interactions.</title>
        <authorList>
            <person name="Venice F."/>
            <person name="Ghignone S."/>
            <person name="Salvioli di Fossalunga A."/>
            <person name="Amselem J."/>
            <person name="Novero M."/>
            <person name="Xianan X."/>
            <person name="Sedzielewska Toro K."/>
            <person name="Morin E."/>
            <person name="Lipzen A."/>
            <person name="Grigoriev I.V."/>
            <person name="Henrissat B."/>
            <person name="Martin F.M."/>
            <person name="Bonfante P."/>
        </authorList>
    </citation>
    <scope>NUCLEOTIDE SEQUENCE [LARGE SCALE GENOMIC DNA]</scope>
    <source>
        <strain evidence="3 4">BEG34</strain>
    </source>
</reference>
<protein>
    <submittedName>
        <fullName evidence="3">SCAN domain-containing protein 3-like</fullName>
    </submittedName>
</protein>
<dbReference type="GO" id="GO:0003676">
    <property type="term" value="F:nucleic acid binding"/>
    <property type="evidence" value="ECO:0007669"/>
    <property type="project" value="InterPro"/>
</dbReference>
<feature type="transmembrane region" description="Helical" evidence="1">
    <location>
        <begin position="47"/>
        <end position="65"/>
    </location>
</feature>
<dbReference type="InterPro" id="IPR001584">
    <property type="entry name" value="Integrase_cat-core"/>
</dbReference>
<keyword evidence="1" id="KW-0812">Transmembrane</keyword>
<dbReference type="Gene3D" id="3.30.420.10">
    <property type="entry name" value="Ribonuclease H-like superfamily/Ribonuclease H"/>
    <property type="match status" value="1"/>
</dbReference>
<evidence type="ECO:0000313" key="3">
    <source>
        <dbReference type="EMBL" id="KAF0443718.1"/>
    </source>
</evidence>
<feature type="domain" description="Integrase catalytic" evidence="2">
    <location>
        <begin position="23"/>
        <end position="108"/>
    </location>
</feature>
<dbReference type="InterPro" id="IPR012337">
    <property type="entry name" value="RNaseH-like_sf"/>
</dbReference>
<evidence type="ECO:0000313" key="4">
    <source>
        <dbReference type="Proteomes" id="UP000439903"/>
    </source>
</evidence>
<dbReference type="SUPFAM" id="SSF53098">
    <property type="entry name" value="Ribonuclease H-like"/>
    <property type="match status" value="1"/>
</dbReference>
<dbReference type="Proteomes" id="UP000439903">
    <property type="component" value="Unassembled WGS sequence"/>
</dbReference>
<evidence type="ECO:0000259" key="2">
    <source>
        <dbReference type="PROSITE" id="PS50994"/>
    </source>
</evidence>
<name>A0A8H3XB75_GIGMA</name>